<accession>A0A7W9U461</accession>
<reference evidence="1 2" key="1">
    <citation type="submission" date="2020-08" db="EMBL/GenBank/DDBJ databases">
        <title>Above-ground endophytic microbial communities from plants in different locations in the United States.</title>
        <authorList>
            <person name="Frank C."/>
        </authorList>
    </citation>
    <scope>NUCLEOTIDE SEQUENCE [LARGE SCALE GENOMIC DNA]</scope>
    <source>
        <strain evidence="1 2">WP4_2_2</strain>
    </source>
</reference>
<sequence length="39" mass="4708">MRDVTHFYPAWRGDETGEALHWWVDQLDRPVLIDKVARQ</sequence>
<gene>
    <name evidence="1" type="ORF">F4827_006557</name>
</gene>
<evidence type="ECO:0000313" key="2">
    <source>
        <dbReference type="Proteomes" id="UP000571554"/>
    </source>
</evidence>
<name>A0A7W9U461_9BURK</name>
<dbReference type="EMBL" id="JACHBW010000030">
    <property type="protein sequence ID" value="MBB6106681.1"/>
    <property type="molecule type" value="Genomic_DNA"/>
</dbReference>
<organism evidence="1 2">
    <name type="scientific">Paraburkholderia bannensis</name>
    <dbReference type="NCBI Taxonomy" id="765414"/>
    <lineage>
        <taxon>Bacteria</taxon>
        <taxon>Pseudomonadati</taxon>
        <taxon>Pseudomonadota</taxon>
        <taxon>Betaproteobacteria</taxon>
        <taxon>Burkholderiales</taxon>
        <taxon>Burkholderiaceae</taxon>
        <taxon>Paraburkholderia</taxon>
    </lineage>
</organism>
<dbReference type="AlphaFoldDB" id="A0A7W9U461"/>
<evidence type="ECO:0000313" key="1">
    <source>
        <dbReference type="EMBL" id="MBB6106681.1"/>
    </source>
</evidence>
<comment type="caution">
    <text evidence="1">The sequence shown here is derived from an EMBL/GenBank/DDBJ whole genome shotgun (WGS) entry which is preliminary data.</text>
</comment>
<protein>
    <submittedName>
        <fullName evidence="1">Uncharacterized protein</fullName>
    </submittedName>
</protein>
<dbReference type="Proteomes" id="UP000571554">
    <property type="component" value="Unassembled WGS sequence"/>
</dbReference>
<keyword evidence="2" id="KW-1185">Reference proteome</keyword>
<proteinExistence type="predicted"/>